<reference evidence="6 7" key="1">
    <citation type="submission" date="2022-10" db="EMBL/GenBank/DDBJ databases">
        <title>Draft genome sequence of Streptomyces sp. YSPA8.</title>
        <authorList>
            <person name="Moriuchi R."/>
            <person name="Dohra H."/>
            <person name="Yamamura H."/>
            <person name="Kodani S."/>
        </authorList>
    </citation>
    <scope>NUCLEOTIDE SEQUENCE [LARGE SCALE GENOMIC DNA]</scope>
    <source>
        <strain evidence="6 7">YSPA8</strain>
    </source>
</reference>
<evidence type="ECO:0000313" key="7">
    <source>
        <dbReference type="Proteomes" id="UP001291653"/>
    </source>
</evidence>
<keyword evidence="3" id="KW-0813">Transport</keyword>
<name>A0ABQ5P547_9ACTN</name>
<evidence type="ECO:0000259" key="5">
    <source>
        <dbReference type="Pfam" id="PF00496"/>
    </source>
</evidence>
<dbReference type="PANTHER" id="PTHR30290:SF10">
    <property type="entry name" value="PERIPLASMIC OLIGOPEPTIDE-BINDING PROTEIN-RELATED"/>
    <property type="match status" value="1"/>
</dbReference>
<dbReference type="EMBL" id="BSBI01000011">
    <property type="protein sequence ID" value="GLF97694.1"/>
    <property type="molecule type" value="Genomic_DNA"/>
</dbReference>
<gene>
    <name evidence="6" type="ORF">SYYSPA8_25375</name>
</gene>
<dbReference type="Gene3D" id="3.40.190.10">
    <property type="entry name" value="Periplasmic binding protein-like II"/>
    <property type="match status" value="1"/>
</dbReference>
<dbReference type="RefSeq" id="WP_323449669.1">
    <property type="nucleotide sequence ID" value="NZ_BSBI01000011.1"/>
</dbReference>
<dbReference type="PIRSF" id="PIRSF002741">
    <property type="entry name" value="MppA"/>
    <property type="match status" value="1"/>
</dbReference>
<dbReference type="SUPFAM" id="SSF53850">
    <property type="entry name" value="Periplasmic binding protein-like II"/>
    <property type="match status" value="1"/>
</dbReference>
<feature type="domain" description="Solute-binding protein family 5" evidence="5">
    <location>
        <begin position="78"/>
        <end position="433"/>
    </location>
</feature>
<evidence type="ECO:0000256" key="4">
    <source>
        <dbReference type="ARBA" id="ARBA00022729"/>
    </source>
</evidence>
<dbReference type="InterPro" id="IPR000914">
    <property type="entry name" value="SBP_5_dom"/>
</dbReference>
<accession>A0ABQ5P547</accession>
<keyword evidence="7" id="KW-1185">Reference proteome</keyword>
<dbReference type="InterPro" id="IPR030678">
    <property type="entry name" value="Peptide/Ni-bd"/>
</dbReference>
<protein>
    <submittedName>
        <fullName evidence="6">ABC transporter substrate-binding protein</fullName>
    </submittedName>
</protein>
<evidence type="ECO:0000256" key="1">
    <source>
        <dbReference type="ARBA" id="ARBA00004196"/>
    </source>
</evidence>
<evidence type="ECO:0000256" key="2">
    <source>
        <dbReference type="ARBA" id="ARBA00005695"/>
    </source>
</evidence>
<comment type="similarity">
    <text evidence="2">Belongs to the bacterial solute-binding protein 5 family.</text>
</comment>
<evidence type="ECO:0000256" key="3">
    <source>
        <dbReference type="ARBA" id="ARBA00022448"/>
    </source>
</evidence>
<dbReference type="Pfam" id="PF00496">
    <property type="entry name" value="SBP_bac_5"/>
    <property type="match status" value="1"/>
</dbReference>
<dbReference type="PANTHER" id="PTHR30290">
    <property type="entry name" value="PERIPLASMIC BINDING COMPONENT OF ABC TRANSPORTER"/>
    <property type="match status" value="1"/>
</dbReference>
<sequence length="517" mass="56573">MLWTRSRVGITAVAVLVTAIGGWLALPSGEKRTKPITVGTSDVVTSLDPAGAYDAGSWALYSNVFQSLLTFRPGGLTPVPDAARSCGFTGGGLTTYVCELRDDLTFAGGGSVTAADVEYSFERMLRIKSRLGPAPLFSTLESVSAKGQKVTFRLRTGDATFPQKLATGAGSIVDRTRYPADKLRTGTSVTGSGPYLLTTYKTGVRARLEPNPEYRGAIGSTGGPVEVRYFTTSEELAKGRRAGGLDVVHRQLPAAVLAKLDPSDAELRMTETRSPETRSLVFNLGSGSPMAERAVRRAIATTVDRGALADRVYRSTVQPLYSLIPQGILAHSNPFFDAHPEADTDRAREILQDAGVSTPVRFTLAHWADTGPTQEAAELKRQLEATGLFRIRLTSAEWTEYQRNFTQGAYDAFLVGWFPDFPDPDSFTQPLVGRNSTLHTGYRSDTVDRLIAATQRYEQRSRATLDFKKLQRKIAEDVPLLPLWQRTEYVLSTRDVGGSQYLTDGTGIWRLWSLTWL</sequence>
<evidence type="ECO:0000313" key="6">
    <source>
        <dbReference type="EMBL" id="GLF97694.1"/>
    </source>
</evidence>
<comment type="subcellular location">
    <subcellularLocation>
        <location evidence="1">Cell envelope</location>
    </subcellularLocation>
</comment>
<comment type="caution">
    <text evidence="6">The sequence shown here is derived from an EMBL/GenBank/DDBJ whole genome shotgun (WGS) entry which is preliminary data.</text>
</comment>
<dbReference type="InterPro" id="IPR039424">
    <property type="entry name" value="SBP_5"/>
</dbReference>
<dbReference type="Proteomes" id="UP001291653">
    <property type="component" value="Unassembled WGS sequence"/>
</dbReference>
<dbReference type="Gene3D" id="3.10.105.10">
    <property type="entry name" value="Dipeptide-binding Protein, Domain 3"/>
    <property type="match status" value="1"/>
</dbReference>
<keyword evidence="4" id="KW-0732">Signal</keyword>
<proteinExistence type="inferred from homology"/>
<organism evidence="6 7">
    <name type="scientific">Streptomyces yaizuensis</name>
    <dbReference type="NCBI Taxonomy" id="2989713"/>
    <lineage>
        <taxon>Bacteria</taxon>
        <taxon>Bacillati</taxon>
        <taxon>Actinomycetota</taxon>
        <taxon>Actinomycetes</taxon>
        <taxon>Kitasatosporales</taxon>
        <taxon>Streptomycetaceae</taxon>
        <taxon>Streptomyces</taxon>
    </lineage>
</organism>